<comment type="caution">
    <text evidence="1">The sequence shown here is derived from an EMBL/GenBank/DDBJ whole genome shotgun (WGS) entry which is preliminary data.</text>
</comment>
<keyword evidence="2" id="KW-1185">Reference proteome</keyword>
<proteinExistence type="predicted"/>
<gene>
    <name evidence="1" type="ORF">HMPREF0653_00202</name>
</gene>
<evidence type="ECO:0000313" key="1">
    <source>
        <dbReference type="EMBL" id="ERJ80930.1"/>
    </source>
</evidence>
<evidence type="ECO:0000313" key="2">
    <source>
        <dbReference type="Proteomes" id="UP000016660"/>
    </source>
</evidence>
<protein>
    <submittedName>
        <fullName evidence="1">Uncharacterized protein</fullName>
    </submittedName>
</protein>
<dbReference type="EMBL" id="AWUY01000010">
    <property type="protein sequence ID" value="ERJ80930.1"/>
    <property type="molecule type" value="Genomic_DNA"/>
</dbReference>
<name>A0ABN0NV66_9BACT</name>
<organism evidence="1 2">
    <name type="scientific">Prevotella disiens JCM 6334 = ATCC 29426</name>
    <dbReference type="NCBI Taxonomy" id="1235811"/>
    <lineage>
        <taxon>Bacteria</taxon>
        <taxon>Pseudomonadati</taxon>
        <taxon>Bacteroidota</taxon>
        <taxon>Bacteroidia</taxon>
        <taxon>Bacteroidales</taxon>
        <taxon>Prevotellaceae</taxon>
        <taxon>Prevotella</taxon>
    </lineage>
</organism>
<sequence length="41" mass="4318">MGGFLDFRGVKCDKLGSLSLRSEFIGATKREVGAKIGSATN</sequence>
<accession>A0ABN0NV66</accession>
<reference evidence="1 2" key="1">
    <citation type="submission" date="2013-06" db="EMBL/GenBank/DDBJ databases">
        <authorList>
            <person name="Weinstock G."/>
            <person name="Sodergren E."/>
            <person name="Lobos E.A."/>
            <person name="Fulton L."/>
            <person name="Fulton R."/>
            <person name="Courtney L."/>
            <person name="Fronick C."/>
            <person name="O'Laughlin M."/>
            <person name="Godfrey J."/>
            <person name="Wilson R.M."/>
            <person name="Miner T."/>
            <person name="Farmer C."/>
            <person name="Delehaunty K."/>
            <person name="Cordes M."/>
            <person name="Minx P."/>
            <person name="Tomlinson C."/>
            <person name="Chen J."/>
            <person name="Wollam A."/>
            <person name="Pepin K.H."/>
            <person name="Bhonagiri V."/>
            <person name="Zhang X."/>
            <person name="Warren W."/>
            <person name="Mitreva M."/>
            <person name="Mardis E.R."/>
            <person name="Wilson R.K."/>
        </authorList>
    </citation>
    <scope>NUCLEOTIDE SEQUENCE [LARGE SCALE GENOMIC DNA]</scope>
    <source>
        <strain evidence="1 2">ATCC 29426</strain>
    </source>
</reference>
<dbReference type="Proteomes" id="UP000016660">
    <property type="component" value="Unassembled WGS sequence"/>
</dbReference>